<reference evidence="2 3" key="1">
    <citation type="submission" date="2015-06" db="EMBL/GenBank/DDBJ databases">
        <title>Talaromyces atroroseus IBT 11181 draft genome.</title>
        <authorList>
            <person name="Rasmussen K.B."/>
            <person name="Rasmussen S."/>
            <person name="Petersen B."/>
            <person name="Sicheritz-Ponten T."/>
            <person name="Mortensen U.H."/>
            <person name="Thrane U."/>
        </authorList>
    </citation>
    <scope>NUCLEOTIDE SEQUENCE [LARGE SCALE GENOMIC DNA]</scope>
    <source>
        <strain evidence="2 3">IBT 11181</strain>
    </source>
</reference>
<accession>A0A225B2P3</accession>
<dbReference type="InterPro" id="IPR039634">
    <property type="entry name" value="Bul1-like"/>
</dbReference>
<keyword evidence="3" id="KW-1185">Reference proteome</keyword>
<dbReference type="PANTHER" id="PTHR31904">
    <property type="entry name" value="BYPASS OF STOP CODON PROTEIN 5-RELATED"/>
    <property type="match status" value="1"/>
</dbReference>
<feature type="region of interest" description="Disordered" evidence="1">
    <location>
        <begin position="501"/>
        <end position="538"/>
    </location>
</feature>
<dbReference type="GeneID" id="31003066"/>
<dbReference type="AlphaFoldDB" id="A0A225B2P3"/>
<dbReference type="OrthoDB" id="2283785at2759"/>
<dbReference type="STRING" id="1441469.A0A225B2P3"/>
<organism evidence="2 3">
    <name type="scientific">Talaromyces atroroseus</name>
    <dbReference type="NCBI Taxonomy" id="1441469"/>
    <lineage>
        <taxon>Eukaryota</taxon>
        <taxon>Fungi</taxon>
        <taxon>Dikarya</taxon>
        <taxon>Ascomycota</taxon>
        <taxon>Pezizomycotina</taxon>
        <taxon>Eurotiomycetes</taxon>
        <taxon>Eurotiomycetidae</taxon>
        <taxon>Eurotiales</taxon>
        <taxon>Trichocomaceae</taxon>
        <taxon>Talaromyces</taxon>
        <taxon>Talaromyces sect. Trachyspermi</taxon>
    </lineage>
</organism>
<dbReference type="Proteomes" id="UP000214365">
    <property type="component" value="Unassembled WGS sequence"/>
</dbReference>
<sequence>MDFLSRRLSRLNVDININGQVQGSVPSYTTFDKIEGEVVIRAEKDVQFDHVVICFEGMTKTTLMRQSPMAHVSNNINASQCFLRLRQPIEQSAYPEPREFKSQQLYKFPFTFVVPDRLLPQSCSHFTNNPHVKAAHMQLPPSFGDAMVCDSGKALLDDMAPIMSEIGYKIKASVVQRNTTTATTAGDKPLYLLSSIGKKVRIIPATIEQPPLEIECNCNADYRTRREKHVRKTLLGGKTGRLVVTAAQPRPLQLPARGTANDAGEVSSSYVKLHVRFDPENDDEQPPRLKSLLTRLKVVTYASVKPWTSFPSKNITTVYDKMNQSHCTVYTETLGLSSLCVASAPWKKYDGTGPNDSARNSLETNGSDDSSIYQLASPSYSGKSFYTASILIPVSLPTNKAFVPTFHTCLVSRIYSLDLSLTYQSKPLTPRISLNIPIQITSAPGNGISPDEDISTPMMLPETQIEDEYYRPRNITPPSENDYLDRYQLLTDSSADVYSSSSSSSSSFSPSNSVLLLDSENAPPEYSAVPPSRVRTSDPLSPAWAIRALY</sequence>
<dbReference type="RefSeq" id="XP_020121657.1">
    <property type="nucleotide sequence ID" value="XM_020265597.1"/>
</dbReference>
<protein>
    <recommendedName>
        <fullName evidence="4">Arrestin-like N-terminal domain-containing protein</fullName>
    </recommendedName>
</protein>
<evidence type="ECO:0000313" key="3">
    <source>
        <dbReference type="Proteomes" id="UP000214365"/>
    </source>
</evidence>
<dbReference type="EMBL" id="LFMY01000004">
    <property type="protein sequence ID" value="OKL61536.1"/>
    <property type="molecule type" value="Genomic_DNA"/>
</dbReference>
<comment type="caution">
    <text evidence="2">The sequence shown here is derived from an EMBL/GenBank/DDBJ whole genome shotgun (WGS) entry which is preliminary data.</text>
</comment>
<name>A0A225B2P3_TALAT</name>
<evidence type="ECO:0000313" key="2">
    <source>
        <dbReference type="EMBL" id="OKL61536.1"/>
    </source>
</evidence>
<evidence type="ECO:0000256" key="1">
    <source>
        <dbReference type="SAM" id="MobiDB-lite"/>
    </source>
</evidence>
<dbReference type="InterPro" id="IPR014752">
    <property type="entry name" value="Arrestin-like_C"/>
</dbReference>
<feature type="compositionally biased region" description="Low complexity" evidence="1">
    <location>
        <begin position="501"/>
        <end position="513"/>
    </location>
</feature>
<gene>
    <name evidence="2" type="ORF">UA08_03311</name>
</gene>
<evidence type="ECO:0008006" key="4">
    <source>
        <dbReference type="Google" id="ProtNLM"/>
    </source>
</evidence>
<dbReference type="Gene3D" id="2.60.40.640">
    <property type="match status" value="1"/>
</dbReference>
<proteinExistence type="predicted"/>
<dbReference type="PANTHER" id="PTHR31904:SF1">
    <property type="entry name" value="BYPASS OF STOP CODON PROTEIN 5-RELATED"/>
    <property type="match status" value="1"/>
</dbReference>